<dbReference type="GO" id="GO:0019354">
    <property type="term" value="P:siroheme biosynthetic process"/>
    <property type="evidence" value="ECO:0007669"/>
    <property type="project" value="UniProtKB-UniPathway"/>
</dbReference>
<reference evidence="8 9" key="1">
    <citation type="submission" date="2015-12" db="EMBL/GenBank/DDBJ databases">
        <title>Haloferax profundi sp. nov. isolated from the Discovery deep brine-seawater interface in the Red Sea.</title>
        <authorList>
            <person name="Zhang G."/>
            <person name="Stingl U."/>
            <person name="Rashid M."/>
        </authorList>
    </citation>
    <scope>NUCLEOTIDE SEQUENCE [LARGE SCALE GENOMIC DNA]</scope>
    <source>
        <strain evidence="8 9">SB29</strain>
    </source>
</reference>
<dbReference type="Pfam" id="PF14824">
    <property type="entry name" value="Sirohm_synth_M"/>
    <property type="match status" value="1"/>
</dbReference>
<dbReference type="GO" id="GO:0004325">
    <property type="term" value="F:ferrochelatase activity"/>
    <property type="evidence" value="ECO:0007669"/>
    <property type="project" value="InterPro"/>
</dbReference>
<dbReference type="RefSeq" id="WP_058571653.1">
    <property type="nucleotide sequence ID" value="NZ_LOPV01000118.1"/>
</dbReference>
<protein>
    <recommendedName>
        <fullName evidence="2">precorrin-2 dehydrogenase</fullName>
        <ecNumber evidence="2">1.3.1.76</ecNumber>
    </recommendedName>
</protein>
<comment type="catalytic activity">
    <reaction evidence="6">
        <text>precorrin-2 + NAD(+) = sirohydrochlorin + NADH + 2 H(+)</text>
        <dbReference type="Rhea" id="RHEA:15613"/>
        <dbReference type="ChEBI" id="CHEBI:15378"/>
        <dbReference type="ChEBI" id="CHEBI:57540"/>
        <dbReference type="ChEBI" id="CHEBI:57945"/>
        <dbReference type="ChEBI" id="CHEBI:58351"/>
        <dbReference type="ChEBI" id="CHEBI:58827"/>
        <dbReference type="EC" id="1.3.1.76"/>
    </reaction>
</comment>
<dbReference type="Proteomes" id="UP000053157">
    <property type="component" value="Unassembled WGS sequence"/>
</dbReference>
<evidence type="ECO:0000313" key="9">
    <source>
        <dbReference type="Proteomes" id="UP000053157"/>
    </source>
</evidence>
<evidence type="ECO:0000256" key="4">
    <source>
        <dbReference type="ARBA" id="ARBA00023027"/>
    </source>
</evidence>
<dbReference type="Gene3D" id="3.40.50.720">
    <property type="entry name" value="NAD(P)-binding Rossmann-like Domain"/>
    <property type="match status" value="1"/>
</dbReference>
<keyword evidence="5" id="KW-0627">Porphyrin biosynthesis</keyword>
<dbReference type="OrthoDB" id="10510at2157"/>
<sequence>MIPLVHDLSGETILVFGGGPVGARKARRFAREARTVVVSPEFADRDFGDAELVRAAPGPDDVAGWFDRFSPALAVAATNDSAVNDAIVESARERGVLVNRADRSGEREAGSVVVPATVDDGAVSVAITTGGSSPALSKYLRERIEAELDGAGAMAELTADLRAELKDADHSPAERRDAIRAVVRDPSVWKALRSADTNPRREAARVITDTMRGDS</sequence>
<name>A0A0W1SRW4_9EURY</name>
<dbReference type="SUPFAM" id="SSF75615">
    <property type="entry name" value="Siroheme synthase middle domains-like"/>
    <property type="match status" value="1"/>
</dbReference>
<gene>
    <name evidence="8" type="ORF">AUR66_11400</name>
</gene>
<comment type="caution">
    <text evidence="8">The sequence shown here is derived from an EMBL/GenBank/DDBJ whole genome shotgun (WGS) entry which is preliminary data.</text>
</comment>
<dbReference type="AlphaFoldDB" id="A0A0W1SRW4"/>
<dbReference type="InterPro" id="IPR006367">
    <property type="entry name" value="Sirohaem_synthase_N"/>
</dbReference>
<dbReference type="InterPro" id="IPR028161">
    <property type="entry name" value="Met8-like"/>
</dbReference>
<dbReference type="PANTHER" id="PTHR35330:SF1">
    <property type="entry name" value="SIROHEME BIOSYNTHESIS PROTEIN MET8"/>
    <property type="match status" value="1"/>
</dbReference>
<proteinExistence type="predicted"/>
<evidence type="ECO:0000256" key="5">
    <source>
        <dbReference type="ARBA" id="ARBA00023244"/>
    </source>
</evidence>
<dbReference type="InterPro" id="IPR036291">
    <property type="entry name" value="NAD(P)-bd_dom_sf"/>
</dbReference>
<evidence type="ECO:0000256" key="3">
    <source>
        <dbReference type="ARBA" id="ARBA00023002"/>
    </source>
</evidence>
<dbReference type="GO" id="GO:0043115">
    <property type="term" value="F:precorrin-2 dehydrogenase activity"/>
    <property type="evidence" value="ECO:0007669"/>
    <property type="project" value="UniProtKB-EC"/>
</dbReference>
<evidence type="ECO:0000259" key="7">
    <source>
        <dbReference type="Pfam" id="PF14824"/>
    </source>
</evidence>
<dbReference type="SUPFAM" id="SSF51735">
    <property type="entry name" value="NAD(P)-binding Rossmann-fold domains"/>
    <property type="match status" value="1"/>
</dbReference>
<keyword evidence="3" id="KW-0560">Oxidoreductase</keyword>
<dbReference type="InterPro" id="IPR028281">
    <property type="entry name" value="Sirohaem_synthase_central"/>
</dbReference>
<dbReference type="PANTHER" id="PTHR35330">
    <property type="entry name" value="SIROHEME BIOSYNTHESIS PROTEIN MET8"/>
    <property type="match status" value="1"/>
</dbReference>
<evidence type="ECO:0000256" key="1">
    <source>
        <dbReference type="ARBA" id="ARBA00005010"/>
    </source>
</evidence>
<evidence type="ECO:0000256" key="2">
    <source>
        <dbReference type="ARBA" id="ARBA00012400"/>
    </source>
</evidence>
<organism evidence="8 9">
    <name type="scientific">Haloferax profundi</name>
    <dbReference type="NCBI Taxonomy" id="1544718"/>
    <lineage>
        <taxon>Archaea</taxon>
        <taxon>Methanobacteriati</taxon>
        <taxon>Methanobacteriota</taxon>
        <taxon>Stenosarchaea group</taxon>
        <taxon>Halobacteria</taxon>
        <taxon>Halobacteriales</taxon>
        <taxon>Haloferacaceae</taxon>
        <taxon>Haloferax</taxon>
    </lineage>
</organism>
<dbReference type="EC" id="1.3.1.76" evidence="2"/>
<feature type="domain" description="Siroheme synthase central" evidence="7">
    <location>
        <begin position="120"/>
        <end position="146"/>
    </location>
</feature>
<keyword evidence="9" id="KW-1185">Reference proteome</keyword>
<dbReference type="UniPathway" id="UPA00262">
    <property type="reaction ID" value="UER00222"/>
</dbReference>
<dbReference type="NCBIfam" id="TIGR01470">
    <property type="entry name" value="cysG_Nterm"/>
    <property type="match status" value="1"/>
</dbReference>
<dbReference type="EMBL" id="LOPV01000118">
    <property type="protein sequence ID" value="KTG29033.1"/>
    <property type="molecule type" value="Genomic_DNA"/>
</dbReference>
<comment type="pathway">
    <text evidence="1">Porphyrin-containing compound metabolism; siroheme biosynthesis; sirohydrochlorin from precorrin-2: step 1/1.</text>
</comment>
<dbReference type="Gene3D" id="3.30.160.110">
    <property type="entry name" value="Siroheme synthase, domain 2"/>
    <property type="match status" value="1"/>
</dbReference>
<evidence type="ECO:0000313" key="8">
    <source>
        <dbReference type="EMBL" id="KTG29033.1"/>
    </source>
</evidence>
<dbReference type="Pfam" id="PF13241">
    <property type="entry name" value="NAD_binding_7"/>
    <property type="match status" value="1"/>
</dbReference>
<accession>A0A0W1SRW4</accession>
<evidence type="ECO:0000256" key="6">
    <source>
        <dbReference type="ARBA" id="ARBA00047561"/>
    </source>
</evidence>
<keyword evidence="4" id="KW-0520">NAD</keyword>